<dbReference type="InterPro" id="IPR009057">
    <property type="entry name" value="Homeodomain-like_sf"/>
</dbReference>
<dbReference type="InterPro" id="IPR025662">
    <property type="entry name" value="Sigma_54_int_dom_ATP-bd_1"/>
</dbReference>
<keyword evidence="3" id="KW-0902">Two-component regulatory system</keyword>
<keyword evidence="2" id="KW-0067">ATP-binding</keyword>
<evidence type="ECO:0000313" key="8">
    <source>
        <dbReference type="Proteomes" id="UP001496627"/>
    </source>
</evidence>
<evidence type="ECO:0000256" key="3">
    <source>
        <dbReference type="ARBA" id="ARBA00023012"/>
    </source>
</evidence>
<evidence type="ECO:0000256" key="1">
    <source>
        <dbReference type="ARBA" id="ARBA00022741"/>
    </source>
</evidence>
<dbReference type="PROSITE" id="PS00675">
    <property type="entry name" value="SIGMA54_INTERACT_1"/>
    <property type="match status" value="1"/>
</dbReference>
<gene>
    <name evidence="7" type="ORF">ABK249_00230</name>
</gene>
<dbReference type="PANTHER" id="PTHR32071:SF113">
    <property type="entry name" value="ALGINATE BIOSYNTHESIS TRANSCRIPTIONAL REGULATORY PROTEIN ALGB"/>
    <property type="match status" value="1"/>
</dbReference>
<evidence type="ECO:0000313" key="7">
    <source>
        <dbReference type="EMBL" id="MEQ1403344.1"/>
    </source>
</evidence>
<dbReference type="Pfam" id="PF02954">
    <property type="entry name" value="HTH_8"/>
    <property type="match status" value="1"/>
</dbReference>
<dbReference type="Gene3D" id="1.10.8.60">
    <property type="match status" value="1"/>
</dbReference>
<keyword evidence="4" id="KW-0805">Transcription regulation</keyword>
<accession>A0ABV0LUR4</accession>
<dbReference type="Proteomes" id="UP001496627">
    <property type="component" value="Unassembled WGS sequence"/>
</dbReference>
<dbReference type="PANTHER" id="PTHR32071">
    <property type="entry name" value="TRANSCRIPTIONAL REGULATORY PROTEIN"/>
    <property type="match status" value="1"/>
</dbReference>
<comment type="caution">
    <text evidence="7">The sequence shown here is derived from an EMBL/GenBank/DDBJ whole genome shotgun (WGS) entry which is preliminary data.</text>
</comment>
<dbReference type="InterPro" id="IPR002078">
    <property type="entry name" value="Sigma_54_int"/>
</dbReference>
<dbReference type="CDD" id="cd00009">
    <property type="entry name" value="AAA"/>
    <property type="match status" value="1"/>
</dbReference>
<name>A0ABV0LUR4_9HYPH</name>
<dbReference type="RefSeq" id="WP_227702142.1">
    <property type="nucleotide sequence ID" value="NZ_JBEAAL010000001.1"/>
</dbReference>
<organism evidence="7 8">
    <name type="scientific">Neorhizobium phenanthreniclasticum</name>
    <dbReference type="NCBI Taxonomy" id="3157917"/>
    <lineage>
        <taxon>Bacteria</taxon>
        <taxon>Pseudomonadati</taxon>
        <taxon>Pseudomonadota</taxon>
        <taxon>Alphaproteobacteria</taxon>
        <taxon>Hyphomicrobiales</taxon>
        <taxon>Rhizobiaceae</taxon>
        <taxon>Rhizobium/Agrobacterium group</taxon>
        <taxon>Neorhizobium</taxon>
    </lineage>
</organism>
<evidence type="ECO:0000256" key="5">
    <source>
        <dbReference type="ARBA" id="ARBA00023163"/>
    </source>
</evidence>
<dbReference type="Gene3D" id="3.40.50.300">
    <property type="entry name" value="P-loop containing nucleotide triphosphate hydrolases"/>
    <property type="match status" value="1"/>
</dbReference>
<dbReference type="InterPro" id="IPR002197">
    <property type="entry name" value="HTH_Fis"/>
</dbReference>
<dbReference type="InterPro" id="IPR058031">
    <property type="entry name" value="AAA_lid_NorR"/>
</dbReference>
<dbReference type="Pfam" id="PF00158">
    <property type="entry name" value="Sigma54_activat"/>
    <property type="match status" value="1"/>
</dbReference>
<reference evidence="7 8" key="1">
    <citation type="submission" date="2024-05" db="EMBL/GenBank/DDBJ databases">
        <title>Neorhizobium sp. Rsf11, a plant growth promoting and heavy metal resistant PAH-degrader.</title>
        <authorList>
            <person name="Golubev S.N."/>
            <person name="Muratova A.Y."/>
            <person name="Markelova M.I."/>
        </authorList>
    </citation>
    <scope>NUCLEOTIDE SEQUENCE [LARGE SCALE GENOMIC DNA]</scope>
    <source>
        <strain evidence="7 8">Rsf11</strain>
    </source>
</reference>
<keyword evidence="8" id="KW-1185">Reference proteome</keyword>
<evidence type="ECO:0000256" key="4">
    <source>
        <dbReference type="ARBA" id="ARBA00023015"/>
    </source>
</evidence>
<dbReference type="PRINTS" id="PR01590">
    <property type="entry name" value="HTHFIS"/>
</dbReference>
<dbReference type="InterPro" id="IPR003593">
    <property type="entry name" value="AAA+_ATPase"/>
</dbReference>
<dbReference type="Gene3D" id="1.10.10.60">
    <property type="entry name" value="Homeodomain-like"/>
    <property type="match status" value="1"/>
</dbReference>
<dbReference type="InterPro" id="IPR025944">
    <property type="entry name" value="Sigma_54_int_dom_CS"/>
</dbReference>
<dbReference type="InterPro" id="IPR027417">
    <property type="entry name" value="P-loop_NTPase"/>
</dbReference>
<sequence>MARKLDQEPRMARYEGEIIGAHESIHALRKLVTRVAASPTRTVLIYGETGTGKGLVARMLHQQSARATKEFVDLNCAAIPSSLMESELFGHERGAFTGATEKKTGLVEAANHGTIFLDEIRELDLVLQAKLLSLLDTQNFRRVGAVKTTAVDVRFIAATNKILLSEVNSGRFREDLYYRLQVIALNIPSLRERGEDVLILARHFIDKFNEQYGRSIRGVSDEAARIFLSYPWPGNVRELENLIERIFILEEEDMILPRHLPDRILRTARAHSATVLPAIPSVAGVQDFAGLGFHNASAAFQKQLVQQALSAAGGNVQQAAAALKLSRHALRHQMIKLGLAGA</sequence>
<dbReference type="SUPFAM" id="SSF46689">
    <property type="entry name" value="Homeodomain-like"/>
    <property type="match status" value="1"/>
</dbReference>
<keyword evidence="1" id="KW-0547">Nucleotide-binding</keyword>
<dbReference type="PROSITE" id="PS00688">
    <property type="entry name" value="SIGMA54_INTERACT_3"/>
    <property type="match status" value="1"/>
</dbReference>
<dbReference type="PROSITE" id="PS50045">
    <property type="entry name" value="SIGMA54_INTERACT_4"/>
    <property type="match status" value="1"/>
</dbReference>
<proteinExistence type="predicted"/>
<dbReference type="EMBL" id="JBEAAL010000001">
    <property type="protein sequence ID" value="MEQ1403344.1"/>
    <property type="molecule type" value="Genomic_DNA"/>
</dbReference>
<keyword evidence="5" id="KW-0804">Transcription</keyword>
<evidence type="ECO:0000256" key="2">
    <source>
        <dbReference type="ARBA" id="ARBA00022840"/>
    </source>
</evidence>
<dbReference type="SUPFAM" id="SSF52540">
    <property type="entry name" value="P-loop containing nucleoside triphosphate hydrolases"/>
    <property type="match status" value="1"/>
</dbReference>
<dbReference type="Pfam" id="PF25601">
    <property type="entry name" value="AAA_lid_14"/>
    <property type="match status" value="1"/>
</dbReference>
<feature type="domain" description="Sigma-54 factor interaction" evidence="6">
    <location>
        <begin position="18"/>
        <end position="248"/>
    </location>
</feature>
<evidence type="ECO:0000259" key="6">
    <source>
        <dbReference type="PROSITE" id="PS50045"/>
    </source>
</evidence>
<dbReference type="SMART" id="SM00382">
    <property type="entry name" value="AAA"/>
    <property type="match status" value="1"/>
</dbReference>
<protein>
    <submittedName>
        <fullName evidence="7">Sigma 54-interacting transcriptional regulator</fullName>
    </submittedName>
</protein>